<comment type="similarity">
    <text evidence="1">Belongs to the bacterial solute-binding protein 1 family.</text>
</comment>
<keyword evidence="5" id="KW-1185">Reference proteome</keyword>
<dbReference type="PANTHER" id="PTHR43649">
    <property type="entry name" value="ARABINOSE-BINDING PROTEIN-RELATED"/>
    <property type="match status" value="1"/>
</dbReference>
<evidence type="ECO:0000256" key="2">
    <source>
        <dbReference type="ARBA" id="ARBA00022448"/>
    </source>
</evidence>
<gene>
    <name evidence="4" type="ORF">GCM10010170_055010</name>
</gene>
<dbReference type="Gene3D" id="3.40.190.10">
    <property type="entry name" value="Periplasmic binding protein-like II"/>
    <property type="match status" value="1"/>
</dbReference>
<comment type="caution">
    <text evidence="4">The sequence shown here is derived from an EMBL/GenBank/DDBJ whole genome shotgun (WGS) entry which is preliminary data.</text>
</comment>
<protein>
    <submittedName>
        <fullName evidence="4">Uncharacterized protein</fullName>
    </submittedName>
</protein>
<dbReference type="RefSeq" id="WP_344615402.1">
    <property type="nucleotide sequence ID" value="NZ_BAAARV010000046.1"/>
</dbReference>
<dbReference type="PANTHER" id="PTHR43649:SF34">
    <property type="entry name" value="ABC TRANSPORTER PERIPLASMIC-BINDING PROTEIN YCJN-RELATED"/>
    <property type="match status" value="1"/>
</dbReference>
<organism evidence="4 5">
    <name type="scientific">Dactylosporangium salmoneum</name>
    <dbReference type="NCBI Taxonomy" id="53361"/>
    <lineage>
        <taxon>Bacteria</taxon>
        <taxon>Bacillati</taxon>
        <taxon>Actinomycetota</taxon>
        <taxon>Actinomycetes</taxon>
        <taxon>Micromonosporales</taxon>
        <taxon>Micromonosporaceae</taxon>
        <taxon>Dactylosporangium</taxon>
    </lineage>
</organism>
<accession>A0ABN3GSZ4</accession>
<keyword evidence="3" id="KW-0732">Signal</keyword>
<sequence>MDERRPIPGLFSTSTSISRRSLLRGALAAGLTVPTASLYAACGGASTPKTNDTPGTLSMTAWEAYPDQIRTLLSSFKNQSGVGVDLSLIPNVGYGPALQTRLQGGQAIDAFYNFAYSSTKYVDAGWAGTLNKFAGVEDMLGDMFPASAARHRLADGRIISVPYFSAVHSLMYNQSHLQKHGISAPPTTKEEVYEQCKKLKAAGVASPYAGYWTKQFLEEYFLVYLLADGITPFDAKGAPVFADDAKTLSVMEWWKAMYQEGLTSKEVLTADPGAHVTAMAQGNSTFYTLHHYFLQIIRTTEGPESKNVTISYRHPGITGKTLQIGEVIQIGATAGGARAEDAWKLLKFYGWKDEAGKYSTFTSWAKAAALLGPYPGLFKDKDFLAAFPDYYEMPKLEDAFANQSDVVPARVAPWYASFQVKVGDRLQAMLLGQAGVKDTVDGLAADAKNLAAAGS</sequence>
<dbReference type="SUPFAM" id="SSF53850">
    <property type="entry name" value="Periplasmic binding protein-like II"/>
    <property type="match status" value="1"/>
</dbReference>
<evidence type="ECO:0000313" key="4">
    <source>
        <dbReference type="EMBL" id="GAA2360214.1"/>
    </source>
</evidence>
<dbReference type="Proteomes" id="UP001501444">
    <property type="component" value="Unassembled WGS sequence"/>
</dbReference>
<name>A0ABN3GSZ4_9ACTN</name>
<evidence type="ECO:0000256" key="1">
    <source>
        <dbReference type="ARBA" id="ARBA00008520"/>
    </source>
</evidence>
<keyword evidence="2" id="KW-0813">Transport</keyword>
<evidence type="ECO:0000313" key="5">
    <source>
        <dbReference type="Proteomes" id="UP001501444"/>
    </source>
</evidence>
<dbReference type="PROSITE" id="PS51318">
    <property type="entry name" value="TAT"/>
    <property type="match status" value="1"/>
</dbReference>
<evidence type="ECO:0000256" key="3">
    <source>
        <dbReference type="ARBA" id="ARBA00022729"/>
    </source>
</evidence>
<dbReference type="InterPro" id="IPR050490">
    <property type="entry name" value="Bact_solute-bd_prot1"/>
</dbReference>
<reference evidence="4 5" key="1">
    <citation type="journal article" date="2019" name="Int. J. Syst. Evol. Microbiol.">
        <title>The Global Catalogue of Microorganisms (GCM) 10K type strain sequencing project: providing services to taxonomists for standard genome sequencing and annotation.</title>
        <authorList>
            <consortium name="The Broad Institute Genomics Platform"/>
            <consortium name="The Broad Institute Genome Sequencing Center for Infectious Disease"/>
            <person name="Wu L."/>
            <person name="Ma J."/>
        </authorList>
    </citation>
    <scope>NUCLEOTIDE SEQUENCE [LARGE SCALE GENOMIC DNA]</scope>
    <source>
        <strain evidence="4 5">JCM 3272</strain>
    </source>
</reference>
<dbReference type="EMBL" id="BAAARV010000046">
    <property type="protein sequence ID" value="GAA2360214.1"/>
    <property type="molecule type" value="Genomic_DNA"/>
</dbReference>
<dbReference type="InterPro" id="IPR006311">
    <property type="entry name" value="TAT_signal"/>
</dbReference>
<proteinExistence type="inferred from homology"/>